<comment type="caution">
    <text evidence="2">The sequence shown here is derived from an EMBL/GenBank/DDBJ whole genome shotgun (WGS) entry which is preliminary data.</text>
</comment>
<dbReference type="eggNOG" id="COG0640">
    <property type="taxonomic scope" value="Bacteria"/>
</dbReference>
<proteinExistence type="predicted"/>
<keyword evidence="3" id="KW-1185">Reference proteome</keyword>
<evidence type="ECO:0000259" key="1">
    <source>
        <dbReference type="PROSITE" id="PS50987"/>
    </source>
</evidence>
<dbReference type="Proteomes" id="UP000024942">
    <property type="component" value="Unassembled WGS sequence"/>
</dbReference>
<dbReference type="PRINTS" id="PR00778">
    <property type="entry name" value="HTHARSR"/>
</dbReference>
<organism evidence="2 3">
    <name type="scientific">Hyphomonas oceanitis SCH89</name>
    <dbReference type="NCBI Taxonomy" id="1280953"/>
    <lineage>
        <taxon>Bacteria</taxon>
        <taxon>Pseudomonadati</taxon>
        <taxon>Pseudomonadota</taxon>
        <taxon>Alphaproteobacteria</taxon>
        <taxon>Hyphomonadales</taxon>
        <taxon>Hyphomonadaceae</taxon>
        <taxon>Hyphomonas</taxon>
    </lineage>
</organism>
<dbReference type="InterPro" id="IPR036390">
    <property type="entry name" value="WH_DNA-bd_sf"/>
</dbReference>
<dbReference type="GO" id="GO:0003700">
    <property type="term" value="F:DNA-binding transcription factor activity"/>
    <property type="evidence" value="ECO:0007669"/>
    <property type="project" value="InterPro"/>
</dbReference>
<dbReference type="AlphaFoldDB" id="A0A059G7I9"/>
<accession>A0A059G7I9</accession>
<protein>
    <submittedName>
        <fullName evidence="2">Transcriptional regulator, ArsR family protein</fullName>
    </submittedName>
</protein>
<dbReference type="InterPro" id="IPR001845">
    <property type="entry name" value="HTH_ArsR_DNA-bd_dom"/>
</dbReference>
<feature type="domain" description="HTH arsR-type" evidence="1">
    <location>
        <begin position="4"/>
        <end position="98"/>
    </location>
</feature>
<name>A0A059G7I9_9PROT</name>
<dbReference type="SMART" id="SM00418">
    <property type="entry name" value="HTH_ARSR"/>
    <property type="match status" value="1"/>
</dbReference>
<dbReference type="Gene3D" id="1.10.10.10">
    <property type="entry name" value="Winged helix-like DNA-binding domain superfamily/Winged helix DNA-binding domain"/>
    <property type="match status" value="1"/>
</dbReference>
<dbReference type="OrthoDB" id="9790747at2"/>
<dbReference type="CDD" id="cd00090">
    <property type="entry name" value="HTH_ARSR"/>
    <property type="match status" value="1"/>
</dbReference>
<gene>
    <name evidence="2" type="ORF">HOC_08874</name>
</gene>
<dbReference type="NCBIfam" id="NF033788">
    <property type="entry name" value="HTH_metalloreg"/>
    <property type="match status" value="1"/>
</dbReference>
<dbReference type="Pfam" id="PF12840">
    <property type="entry name" value="HTH_20"/>
    <property type="match status" value="1"/>
</dbReference>
<dbReference type="PANTHER" id="PTHR38600:SF2">
    <property type="entry name" value="SLL0088 PROTEIN"/>
    <property type="match status" value="1"/>
</dbReference>
<dbReference type="RefSeq" id="WP_035537652.1">
    <property type="nucleotide sequence ID" value="NZ_ARYL01000011.1"/>
</dbReference>
<dbReference type="InterPro" id="IPR011991">
    <property type="entry name" value="ArsR-like_HTH"/>
</dbReference>
<dbReference type="STRING" id="1280953.HOC_08874"/>
<evidence type="ECO:0000313" key="3">
    <source>
        <dbReference type="Proteomes" id="UP000024942"/>
    </source>
</evidence>
<sequence length="120" mass="13378">MPKYSSADPIALDRGFQALADATRRGVIAQLSLGEASIAELAEPYDMALPSFLQHVRVLESAGLVSTRKQGRVRRCRLETARLAELDGWITQYQQAWAARLDRLGNFLDTPDKKASRHEP</sequence>
<dbReference type="PANTHER" id="PTHR38600">
    <property type="entry name" value="TRANSCRIPTIONAL REGULATORY PROTEIN"/>
    <property type="match status" value="1"/>
</dbReference>
<dbReference type="PATRIC" id="fig|1280953.3.peg.1793"/>
<reference evidence="2 3" key="1">
    <citation type="journal article" date="2014" name="Antonie Van Leeuwenhoek">
        <title>Hyphomonas beringensis sp. nov. and Hyphomonas chukchiensis sp. nov., isolated from surface seawater of the Bering Sea and Chukchi Sea.</title>
        <authorList>
            <person name="Li C."/>
            <person name="Lai Q."/>
            <person name="Li G."/>
            <person name="Dong C."/>
            <person name="Wang J."/>
            <person name="Liao Y."/>
            <person name="Shao Z."/>
        </authorList>
    </citation>
    <scope>NUCLEOTIDE SEQUENCE [LARGE SCALE GENOMIC DNA]</scope>
    <source>
        <strain evidence="2 3">SCH89</strain>
    </source>
</reference>
<dbReference type="InterPro" id="IPR036388">
    <property type="entry name" value="WH-like_DNA-bd_sf"/>
</dbReference>
<dbReference type="SUPFAM" id="SSF46785">
    <property type="entry name" value="Winged helix' DNA-binding domain"/>
    <property type="match status" value="1"/>
</dbReference>
<evidence type="ECO:0000313" key="2">
    <source>
        <dbReference type="EMBL" id="KDA02797.1"/>
    </source>
</evidence>
<dbReference type="EMBL" id="ARYL01000011">
    <property type="protein sequence ID" value="KDA02797.1"/>
    <property type="molecule type" value="Genomic_DNA"/>
</dbReference>
<dbReference type="PROSITE" id="PS50987">
    <property type="entry name" value="HTH_ARSR_2"/>
    <property type="match status" value="1"/>
</dbReference>